<keyword evidence="4" id="KW-0255">Endonuclease</keyword>
<reference evidence="8 9" key="1">
    <citation type="journal article" date="2015" name="Nature">
        <title>rRNA introns, odd ribosomes, and small enigmatic genomes across a large radiation of phyla.</title>
        <authorList>
            <person name="Brown C.T."/>
            <person name="Hug L.A."/>
            <person name="Thomas B.C."/>
            <person name="Sharon I."/>
            <person name="Castelle C.J."/>
            <person name="Singh A."/>
            <person name="Wilkins M.J."/>
            <person name="Williams K.H."/>
            <person name="Banfield J.F."/>
        </authorList>
    </citation>
    <scope>NUCLEOTIDE SEQUENCE [LARGE SCALE GENOMIC DNA]</scope>
</reference>
<dbReference type="Pfam" id="PF07927">
    <property type="entry name" value="HicA_toxin"/>
    <property type="match status" value="1"/>
</dbReference>
<dbReference type="Gene3D" id="3.30.920.30">
    <property type="entry name" value="Hypothetical protein"/>
    <property type="match status" value="1"/>
</dbReference>
<dbReference type="AlphaFoldDB" id="A0A0G0UFB7"/>
<evidence type="ECO:0000256" key="6">
    <source>
        <dbReference type="ARBA" id="ARBA00022884"/>
    </source>
</evidence>
<dbReference type="GO" id="GO:0016787">
    <property type="term" value="F:hydrolase activity"/>
    <property type="evidence" value="ECO:0007669"/>
    <property type="project" value="UniProtKB-KW"/>
</dbReference>
<evidence type="ECO:0000256" key="4">
    <source>
        <dbReference type="ARBA" id="ARBA00022759"/>
    </source>
</evidence>
<evidence type="ECO:0000256" key="7">
    <source>
        <dbReference type="ARBA" id="ARBA00023016"/>
    </source>
</evidence>
<evidence type="ECO:0000313" key="9">
    <source>
        <dbReference type="Proteomes" id="UP000034854"/>
    </source>
</evidence>
<keyword evidence="2" id="KW-1277">Toxin-antitoxin system</keyword>
<accession>A0A0G0UFB7</accession>
<evidence type="ECO:0000256" key="3">
    <source>
        <dbReference type="ARBA" id="ARBA00022722"/>
    </source>
</evidence>
<dbReference type="GO" id="GO:0004519">
    <property type="term" value="F:endonuclease activity"/>
    <property type="evidence" value="ECO:0007669"/>
    <property type="project" value="UniProtKB-KW"/>
</dbReference>
<evidence type="ECO:0000256" key="5">
    <source>
        <dbReference type="ARBA" id="ARBA00022801"/>
    </source>
</evidence>
<evidence type="ECO:0000313" key="8">
    <source>
        <dbReference type="EMBL" id="KKR86111.1"/>
    </source>
</evidence>
<dbReference type="GO" id="GO:0003729">
    <property type="term" value="F:mRNA binding"/>
    <property type="evidence" value="ECO:0007669"/>
    <property type="project" value="InterPro"/>
</dbReference>
<comment type="similarity">
    <text evidence="1">Belongs to the HicA mRNA interferase family.</text>
</comment>
<evidence type="ECO:0000256" key="1">
    <source>
        <dbReference type="ARBA" id="ARBA00006620"/>
    </source>
</evidence>
<dbReference type="InterPro" id="IPR038570">
    <property type="entry name" value="HicA_sf"/>
</dbReference>
<dbReference type="Proteomes" id="UP000034854">
    <property type="component" value="Unassembled WGS sequence"/>
</dbReference>
<organism evidence="8 9">
    <name type="scientific">Candidatus Curtissbacteria bacterium GW2011_GWA1_41_11</name>
    <dbReference type="NCBI Taxonomy" id="1618409"/>
    <lineage>
        <taxon>Bacteria</taxon>
        <taxon>Candidatus Curtissiibacteriota</taxon>
    </lineage>
</organism>
<keyword evidence="5" id="KW-0378">Hydrolase</keyword>
<protein>
    <recommendedName>
        <fullName evidence="10">YcfA family protein</fullName>
    </recommendedName>
</protein>
<name>A0A0G0UFB7_9BACT</name>
<gene>
    <name evidence="8" type="ORF">UU34_C0021G0005</name>
</gene>
<evidence type="ECO:0000256" key="2">
    <source>
        <dbReference type="ARBA" id="ARBA00022649"/>
    </source>
</evidence>
<sequence length="73" mass="8149">MPKLYSARQIVKALQRIGFKIISQKGSHVKLKAVFDGETYTAIVPNHKEVALGTLQSILKQAGITREELEENI</sequence>
<proteinExistence type="inferred from homology"/>
<keyword evidence="3" id="KW-0540">Nuclease</keyword>
<keyword evidence="7" id="KW-0346">Stress response</keyword>
<evidence type="ECO:0008006" key="10">
    <source>
        <dbReference type="Google" id="ProtNLM"/>
    </source>
</evidence>
<comment type="caution">
    <text evidence="8">The sequence shown here is derived from an EMBL/GenBank/DDBJ whole genome shotgun (WGS) entry which is preliminary data.</text>
</comment>
<dbReference type="EMBL" id="LCAG01000021">
    <property type="protein sequence ID" value="KKR86111.1"/>
    <property type="molecule type" value="Genomic_DNA"/>
</dbReference>
<keyword evidence="6" id="KW-0694">RNA-binding</keyword>
<dbReference type="InterPro" id="IPR012933">
    <property type="entry name" value="HicA_mRNA_interferase"/>
</dbReference>
<dbReference type="SUPFAM" id="SSF54786">
    <property type="entry name" value="YcfA/nrd intein domain"/>
    <property type="match status" value="1"/>
</dbReference>